<gene>
    <name evidence="2" type="ORF">E4P82_14460</name>
</gene>
<feature type="region of interest" description="Disordered" evidence="1">
    <location>
        <begin position="1"/>
        <end position="64"/>
    </location>
</feature>
<sequence length="64" mass="6792">MPKTDVHWRQPRNALGKTKRREPGGGGLCVGQADPENLGKGRAQCADPSRPAPLIGPSPLPLCH</sequence>
<feature type="compositionally biased region" description="Pro residues" evidence="1">
    <location>
        <begin position="50"/>
        <end position="64"/>
    </location>
</feature>
<dbReference type="EMBL" id="SPMZ01000043">
    <property type="protein sequence ID" value="NMQ20291.1"/>
    <property type="molecule type" value="Genomic_DNA"/>
</dbReference>
<evidence type="ECO:0000313" key="2">
    <source>
        <dbReference type="EMBL" id="NMQ20291.1"/>
    </source>
</evidence>
<dbReference type="Proteomes" id="UP000760480">
    <property type="component" value="Unassembled WGS sequence"/>
</dbReference>
<evidence type="ECO:0000313" key="3">
    <source>
        <dbReference type="Proteomes" id="UP000760480"/>
    </source>
</evidence>
<name>A0ABX1TLL3_9GAMM</name>
<organism evidence="2 3">
    <name type="scientific">Candidatus Competibacter phosphatis</name>
    <dbReference type="NCBI Taxonomy" id="221280"/>
    <lineage>
        <taxon>Bacteria</taxon>
        <taxon>Pseudomonadati</taxon>
        <taxon>Pseudomonadota</taxon>
        <taxon>Gammaproteobacteria</taxon>
        <taxon>Candidatus Competibacteraceae</taxon>
        <taxon>Candidatus Competibacter</taxon>
    </lineage>
</organism>
<keyword evidence="3" id="KW-1185">Reference proteome</keyword>
<evidence type="ECO:0000256" key="1">
    <source>
        <dbReference type="SAM" id="MobiDB-lite"/>
    </source>
</evidence>
<protein>
    <submittedName>
        <fullName evidence="2">Uncharacterized protein</fullName>
    </submittedName>
</protein>
<comment type="caution">
    <text evidence="2">The sequence shown here is derived from an EMBL/GenBank/DDBJ whole genome shotgun (WGS) entry which is preliminary data.</text>
</comment>
<reference evidence="2 3" key="1">
    <citation type="submission" date="2019-03" db="EMBL/GenBank/DDBJ databases">
        <title>Metabolic reconstructions from genomes of highly enriched 'Candidatus Accumulibacter' and 'Candidatus Competibacter' bioreactor populations.</title>
        <authorList>
            <person name="Annavajhala M.K."/>
            <person name="Welles L."/>
            <person name="Abbas B."/>
            <person name="Sorokin D."/>
            <person name="Park H."/>
            <person name="Van Loosdrecht M."/>
            <person name="Chandran K."/>
        </authorList>
    </citation>
    <scope>NUCLEOTIDE SEQUENCE [LARGE SCALE GENOMIC DNA]</scope>
    <source>
        <strain evidence="2 3">SBR_G</strain>
    </source>
</reference>
<dbReference type="RefSeq" id="WP_169249554.1">
    <property type="nucleotide sequence ID" value="NZ_SPMZ01000043.1"/>
</dbReference>
<accession>A0ABX1TLL3</accession>
<proteinExistence type="predicted"/>